<dbReference type="InterPro" id="IPR017932">
    <property type="entry name" value="GATase_2_dom"/>
</dbReference>
<evidence type="ECO:0000256" key="3">
    <source>
        <dbReference type="SAM" id="Phobius"/>
    </source>
</evidence>
<reference evidence="5" key="1">
    <citation type="journal article" date="2021" name="IMA Fungus">
        <title>Genomic characterization of three marine fungi, including Emericellopsis atlantica sp. nov. with signatures of a generalist lifestyle and marine biomass degradation.</title>
        <authorList>
            <person name="Hagestad O.C."/>
            <person name="Hou L."/>
            <person name="Andersen J.H."/>
            <person name="Hansen E.H."/>
            <person name="Altermark B."/>
            <person name="Li C."/>
            <person name="Kuhnert E."/>
            <person name="Cox R.J."/>
            <person name="Crous P.W."/>
            <person name="Spatafora J.W."/>
            <person name="Lail K."/>
            <person name="Amirebrahimi M."/>
            <person name="Lipzen A."/>
            <person name="Pangilinan J."/>
            <person name="Andreopoulos W."/>
            <person name="Hayes R.D."/>
            <person name="Ng V."/>
            <person name="Grigoriev I.V."/>
            <person name="Jackson S.A."/>
            <person name="Sutton T.D.S."/>
            <person name="Dobson A.D.W."/>
            <person name="Rama T."/>
        </authorList>
    </citation>
    <scope>NUCLEOTIDE SEQUENCE</scope>
    <source>
        <strain evidence="5">TRa3180A</strain>
    </source>
</reference>
<evidence type="ECO:0000313" key="5">
    <source>
        <dbReference type="EMBL" id="KAG9244210.1"/>
    </source>
</evidence>
<feature type="non-terminal residue" evidence="5">
    <location>
        <position position="1"/>
    </location>
</feature>
<evidence type="ECO:0000259" key="4">
    <source>
        <dbReference type="PROSITE" id="PS51278"/>
    </source>
</evidence>
<keyword evidence="2" id="KW-0315">Glutamine amidotransferase</keyword>
<evidence type="ECO:0000256" key="1">
    <source>
        <dbReference type="ARBA" id="ARBA00022679"/>
    </source>
</evidence>
<dbReference type="EMBL" id="MU253922">
    <property type="protein sequence ID" value="KAG9244210.1"/>
    <property type="molecule type" value="Genomic_DNA"/>
</dbReference>
<organism evidence="5 6">
    <name type="scientific">Calycina marina</name>
    <dbReference type="NCBI Taxonomy" id="1763456"/>
    <lineage>
        <taxon>Eukaryota</taxon>
        <taxon>Fungi</taxon>
        <taxon>Dikarya</taxon>
        <taxon>Ascomycota</taxon>
        <taxon>Pezizomycotina</taxon>
        <taxon>Leotiomycetes</taxon>
        <taxon>Helotiales</taxon>
        <taxon>Pezizellaceae</taxon>
        <taxon>Calycina</taxon>
    </lineage>
</organism>
<feature type="non-terminal residue" evidence="5">
    <location>
        <position position="88"/>
    </location>
</feature>
<dbReference type="OrthoDB" id="191723at2759"/>
<proteinExistence type="predicted"/>
<dbReference type="AlphaFoldDB" id="A0A9P7Z2L6"/>
<keyword evidence="3" id="KW-0812">Transmembrane</keyword>
<comment type="caution">
    <text evidence="5">The sequence shown here is derived from an EMBL/GenBank/DDBJ whole genome shotgun (WGS) entry which is preliminary data.</text>
</comment>
<dbReference type="InterPro" id="IPR029055">
    <property type="entry name" value="Ntn_hydrolases_N"/>
</dbReference>
<dbReference type="PANTHER" id="PTHR11907">
    <property type="entry name" value="AMIDOPHOSPHORIBOSYLTRANSFERASE"/>
    <property type="match status" value="1"/>
</dbReference>
<sequence length="88" mass="9979">NLLDTNRLKDNLKIPTHTHFNTDSDSEIMLQMFASQLLQTDKRRIDSENLFAGLENMYKMTVGGFAFCGVIAGYCIFEARDPHGIQPL</sequence>
<accession>A0A9P7Z2L6</accession>
<dbReference type="SUPFAM" id="SSF56235">
    <property type="entry name" value="N-terminal nucleophile aminohydrolases (Ntn hydrolases)"/>
    <property type="match status" value="1"/>
</dbReference>
<gene>
    <name evidence="5" type="ORF">BJ878DRAFT_387026</name>
</gene>
<name>A0A9P7Z2L6_9HELO</name>
<feature type="domain" description="Glutamine amidotransferase type-2" evidence="4">
    <location>
        <begin position="1"/>
        <end position="88"/>
    </location>
</feature>
<feature type="transmembrane region" description="Helical" evidence="3">
    <location>
        <begin position="57"/>
        <end position="77"/>
    </location>
</feature>
<dbReference type="GO" id="GO:0016740">
    <property type="term" value="F:transferase activity"/>
    <property type="evidence" value="ECO:0007669"/>
    <property type="project" value="UniProtKB-KW"/>
</dbReference>
<keyword evidence="1" id="KW-0808">Transferase</keyword>
<dbReference type="PROSITE" id="PS51278">
    <property type="entry name" value="GATASE_TYPE_2"/>
    <property type="match status" value="1"/>
</dbReference>
<protein>
    <recommendedName>
        <fullName evidence="4">Glutamine amidotransferase type-2 domain-containing protein</fullName>
    </recommendedName>
</protein>
<keyword evidence="3" id="KW-1133">Transmembrane helix</keyword>
<keyword evidence="6" id="KW-1185">Reference proteome</keyword>
<evidence type="ECO:0000256" key="2">
    <source>
        <dbReference type="ARBA" id="ARBA00022962"/>
    </source>
</evidence>
<dbReference type="Proteomes" id="UP000887226">
    <property type="component" value="Unassembled WGS sequence"/>
</dbReference>
<evidence type="ECO:0000313" key="6">
    <source>
        <dbReference type="Proteomes" id="UP000887226"/>
    </source>
</evidence>
<keyword evidence="3" id="KW-0472">Membrane</keyword>
<dbReference type="Gene3D" id="3.60.20.10">
    <property type="entry name" value="Glutamine Phosphoribosylpyrophosphate, subunit 1, domain 1"/>
    <property type="match status" value="1"/>
</dbReference>